<gene>
    <name evidence="7" type="ORF">BGW36DRAFT_397551</name>
</gene>
<sequence>MKIRRFLSFTALAFLWTGSQLPVYLFGVILPYVYGDIGGVDKWVWFILGNLLSLAGVCPFAGSLSDLIGRRYVALVGASLVSIGMIVSSTASTMNAFIALAATAELAPTRKRGKYVAILISTILPFCPSVLWAQLNAYHSSWRYVGALSATWNGLGLIMTILFYFPPPRINSRGLQKSEIISQIYFIGGILSISGLVCFLAGLQWGGCQASFYSWSSAHVHIPLVLGTILLLTFAIWEVYGTKHPIFPSRIIQEPRVFGLPLLITFISGANFFSVIMFWPTQAFNVYSHDPVEMGVRSLPIGIGILAGAFITLRLLSLSKGRIRELMIGSTSLMAAGCGAMSISRPHNLYQMWGILLIAALGIGGIVVPASIMMTIVCPDDLVATVSALTLSIRVVGGGVGYAIYYNILIKKFVPNAQYYIGGVMNEKLNITSIPAITAAIQLTGASLLDGLRQIPEIAGSELVYDVVVAAGQIAYAESYQWVYYVSIAFGGLAFLASFGLKNISKYMDEHVAVVMN</sequence>
<feature type="transmembrane region" description="Helical" evidence="6">
    <location>
        <begin position="326"/>
        <end position="344"/>
    </location>
</feature>
<dbReference type="EMBL" id="JAJTJA010000006">
    <property type="protein sequence ID" value="KAH8697978.1"/>
    <property type="molecule type" value="Genomic_DNA"/>
</dbReference>
<dbReference type="PANTHER" id="PTHR23501">
    <property type="entry name" value="MAJOR FACILITATOR SUPERFAMILY"/>
    <property type="match status" value="1"/>
</dbReference>
<evidence type="ECO:0000256" key="3">
    <source>
        <dbReference type="ARBA" id="ARBA00022692"/>
    </source>
</evidence>
<comment type="subcellular location">
    <subcellularLocation>
        <location evidence="1">Membrane</location>
        <topology evidence="1">Multi-pass membrane protein</topology>
    </subcellularLocation>
</comment>
<proteinExistence type="predicted"/>
<keyword evidence="8" id="KW-1185">Reference proteome</keyword>
<dbReference type="AlphaFoldDB" id="A0AAD4KSW3"/>
<dbReference type="GeneID" id="70248601"/>
<organism evidence="7 8">
    <name type="scientific">Talaromyces proteolyticus</name>
    <dbReference type="NCBI Taxonomy" id="1131652"/>
    <lineage>
        <taxon>Eukaryota</taxon>
        <taxon>Fungi</taxon>
        <taxon>Dikarya</taxon>
        <taxon>Ascomycota</taxon>
        <taxon>Pezizomycotina</taxon>
        <taxon>Eurotiomycetes</taxon>
        <taxon>Eurotiomycetidae</taxon>
        <taxon>Eurotiales</taxon>
        <taxon>Trichocomaceae</taxon>
        <taxon>Talaromyces</taxon>
        <taxon>Talaromyces sect. Bacilispori</taxon>
    </lineage>
</organism>
<accession>A0AAD4KSW3</accession>
<feature type="transmembrane region" description="Helical" evidence="6">
    <location>
        <begin position="218"/>
        <end position="237"/>
    </location>
</feature>
<evidence type="ECO:0000256" key="6">
    <source>
        <dbReference type="SAM" id="Phobius"/>
    </source>
</evidence>
<feature type="transmembrane region" description="Helical" evidence="6">
    <location>
        <begin position="382"/>
        <end position="405"/>
    </location>
</feature>
<dbReference type="PANTHER" id="PTHR23501:SF109">
    <property type="entry name" value="MAJOR FACILITATOR SUPERFAMILY (MFS) PROFILE DOMAIN-CONTAINING PROTEIN-RELATED"/>
    <property type="match status" value="1"/>
</dbReference>
<dbReference type="InterPro" id="IPR036259">
    <property type="entry name" value="MFS_trans_sf"/>
</dbReference>
<evidence type="ECO:0000256" key="5">
    <source>
        <dbReference type="ARBA" id="ARBA00023136"/>
    </source>
</evidence>
<evidence type="ECO:0000256" key="1">
    <source>
        <dbReference type="ARBA" id="ARBA00004141"/>
    </source>
</evidence>
<feature type="transmembrane region" description="Helical" evidence="6">
    <location>
        <begin position="115"/>
        <end position="135"/>
    </location>
</feature>
<dbReference type="Pfam" id="PF06609">
    <property type="entry name" value="TRI12"/>
    <property type="match status" value="1"/>
</dbReference>
<dbReference type="GO" id="GO:0005886">
    <property type="term" value="C:plasma membrane"/>
    <property type="evidence" value="ECO:0007669"/>
    <property type="project" value="TreeGrafter"/>
</dbReference>
<evidence type="ECO:0000256" key="2">
    <source>
        <dbReference type="ARBA" id="ARBA00022448"/>
    </source>
</evidence>
<feature type="transmembrane region" description="Helical" evidence="6">
    <location>
        <begin position="43"/>
        <end position="62"/>
    </location>
</feature>
<evidence type="ECO:0000256" key="4">
    <source>
        <dbReference type="ARBA" id="ARBA00022989"/>
    </source>
</evidence>
<dbReference type="SUPFAM" id="SSF103473">
    <property type="entry name" value="MFS general substrate transporter"/>
    <property type="match status" value="1"/>
</dbReference>
<dbReference type="Gene3D" id="1.20.1250.20">
    <property type="entry name" value="MFS general substrate transporter like domains"/>
    <property type="match status" value="1"/>
</dbReference>
<dbReference type="Proteomes" id="UP001201262">
    <property type="component" value="Unassembled WGS sequence"/>
</dbReference>
<evidence type="ECO:0000313" key="8">
    <source>
        <dbReference type="Proteomes" id="UP001201262"/>
    </source>
</evidence>
<protein>
    <submittedName>
        <fullName evidence="7">Major facilitator superfamily domain-containing protein</fullName>
    </submittedName>
</protein>
<keyword evidence="5 6" id="KW-0472">Membrane</keyword>
<dbReference type="InterPro" id="IPR010573">
    <property type="entry name" value="MFS_Str1/Tri12-like"/>
</dbReference>
<feature type="transmembrane region" description="Helical" evidence="6">
    <location>
        <begin position="185"/>
        <end position="206"/>
    </location>
</feature>
<keyword evidence="2" id="KW-0813">Transport</keyword>
<comment type="caution">
    <text evidence="7">The sequence shown here is derived from an EMBL/GenBank/DDBJ whole genome shotgun (WGS) entry which is preliminary data.</text>
</comment>
<feature type="transmembrane region" description="Helical" evidence="6">
    <location>
        <begin position="299"/>
        <end position="317"/>
    </location>
</feature>
<keyword evidence="4 6" id="KW-1133">Transmembrane helix</keyword>
<name>A0AAD4KSW3_9EURO</name>
<evidence type="ECO:0000313" key="7">
    <source>
        <dbReference type="EMBL" id="KAH8697978.1"/>
    </source>
</evidence>
<reference evidence="7" key="1">
    <citation type="submission" date="2021-12" db="EMBL/GenBank/DDBJ databases">
        <title>Convergent genome expansion in fungi linked to evolution of root-endophyte symbiosis.</title>
        <authorList>
            <consortium name="DOE Joint Genome Institute"/>
            <person name="Ke Y.-H."/>
            <person name="Bonito G."/>
            <person name="Liao H.-L."/>
            <person name="Looney B."/>
            <person name="Rojas-Flechas A."/>
            <person name="Nash J."/>
            <person name="Hameed K."/>
            <person name="Schadt C."/>
            <person name="Martin F."/>
            <person name="Crous P.W."/>
            <person name="Miettinen O."/>
            <person name="Magnuson J.K."/>
            <person name="Labbe J."/>
            <person name="Jacobson D."/>
            <person name="Doktycz M.J."/>
            <person name="Veneault-Fourrey C."/>
            <person name="Kuo A."/>
            <person name="Mondo S."/>
            <person name="Calhoun S."/>
            <person name="Riley R."/>
            <person name="Ohm R."/>
            <person name="LaButti K."/>
            <person name="Andreopoulos B."/>
            <person name="Pangilinan J."/>
            <person name="Nolan M."/>
            <person name="Tritt A."/>
            <person name="Clum A."/>
            <person name="Lipzen A."/>
            <person name="Daum C."/>
            <person name="Barry K."/>
            <person name="Grigoriev I.V."/>
            <person name="Vilgalys R."/>
        </authorList>
    </citation>
    <scope>NUCLEOTIDE SEQUENCE</scope>
    <source>
        <strain evidence="7">PMI_201</strain>
    </source>
</reference>
<keyword evidence="3 6" id="KW-0812">Transmembrane</keyword>
<dbReference type="GO" id="GO:0022857">
    <property type="term" value="F:transmembrane transporter activity"/>
    <property type="evidence" value="ECO:0007669"/>
    <property type="project" value="InterPro"/>
</dbReference>
<feature type="transmembrane region" description="Helical" evidence="6">
    <location>
        <begin position="257"/>
        <end position="279"/>
    </location>
</feature>
<dbReference type="RefSeq" id="XP_046072679.1">
    <property type="nucleotide sequence ID" value="XM_046218314.1"/>
</dbReference>
<feature type="transmembrane region" description="Helical" evidence="6">
    <location>
        <begin position="350"/>
        <end position="370"/>
    </location>
</feature>
<feature type="transmembrane region" description="Helical" evidence="6">
    <location>
        <begin position="482"/>
        <end position="501"/>
    </location>
</feature>
<feature type="transmembrane region" description="Helical" evidence="6">
    <location>
        <begin position="141"/>
        <end position="165"/>
    </location>
</feature>